<dbReference type="RefSeq" id="WP_123642710.1">
    <property type="nucleotide sequence ID" value="NZ_ML119086.1"/>
</dbReference>
<proteinExistence type="predicted"/>
<accession>A0A3N2QY75</accession>
<evidence type="ECO:0000313" key="1">
    <source>
        <dbReference type="EMBL" id="ROU00162.1"/>
    </source>
</evidence>
<gene>
    <name evidence="1" type="ORF">EAT49_12705</name>
</gene>
<keyword evidence="2" id="KW-1185">Reference proteome</keyword>
<evidence type="ECO:0000313" key="2">
    <source>
        <dbReference type="Proteomes" id="UP000268016"/>
    </source>
</evidence>
<organism evidence="1 2">
    <name type="scientific">Histidinibacterium lentulum</name>
    <dbReference type="NCBI Taxonomy" id="2480588"/>
    <lineage>
        <taxon>Bacteria</taxon>
        <taxon>Pseudomonadati</taxon>
        <taxon>Pseudomonadota</taxon>
        <taxon>Alphaproteobacteria</taxon>
        <taxon>Rhodobacterales</taxon>
        <taxon>Paracoccaceae</taxon>
        <taxon>Histidinibacterium</taxon>
    </lineage>
</organism>
<name>A0A3N2QY75_9RHOB</name>
<protein>
    <submittedName>
        <fullName evidence="1">Uncharacterized protein</fullName>
    </submittedName>
</protein>
<dbReference type="EMBL" id="RDRB01000006">
    <property type="protein sequence ID" value="ROU00162.1"/>
    <property type="molecule type" value="Genomic_DNA"/>
</dbReference>
<dbReference type="Proteomes" id="UP000268016">
    <property type="component" value="Unassembled WGS sequence"/>
</dbReference>
<dbReference type="AlphaFoldDB" id="A0A3N2QY75"/>
<comment type="caution">
    <text evidence="1">The sequence shown here is derived from an EMBL/GenBank/DDBJ whole genome shotgun (WGS) entry which is preliminary data.</text>
</comment>
<sequence>MFIATNVYGWTQIARREGRDYDRARAMADARAAGLWAPCSMTGPRRVLIIGAGAIAHHHAAAARHLPDTRLLAADPAPEAEDMVPAYLFPASSGARYVTAKAFAVDGGLLS</sequence>
<reference evidence="1 2" key="1">
    <citation type="submission" date="2018-10" db="EMBL/GenBank/DDBJ databases">
        <title>Histidinibacterium lentulum gen. nov., sp. nov., a marine bacterium from the culture broth of Picochlorum sp. 122.</title>
        <authorList>
            <person name="Wang G."/>
        </authorList>
    </citation>
    <scope>NUCLEOTIDE SEQUENCE [LARGE SCALE GENOMIC DNA]</scope>
    <source>
        <strain evidence="1 2">B17</strain>
    </source>
</reference>